<evidence type="ECO:0000313" key="2">
    <source>
        <dbReference type="Proteomes" id="UP000466794"/>
    </source>
</evidence>
<name>A0A7K1V9D8_9NOCA</name>
<evidence type="ECO:0000313" key="1">
    <source>
        <dbReference type="EMBL" id="MVU83240.1"/>
    </source>
</evidence>
<reference evidence="1 2" key="1">
    <citation type="submission" date="2019-12" db="EMBL/GenBank/DDBJ databases">
        <title>Nocardia sp. nov. ET3-3 isolated from soil.</title>
        <authorList>
            <person name="Kanchanasin P."/>
            <person name="Tanasupawat S."/>
            <person name="Yuki M."/>
            <person name="Kudo T."/>
        </authorList>
    </citation>
    <scope>NUCLEOTIDE SEQUENCE [LARGE SCALE GENOMIC DNA]</scope>
    <source>
        <strain evidence="1 2">ET3-3</strain>
    </source>
</reference>
<comment type="caution">
    <text evidence="1">The sequence shown here is derived from an EMBL/GenBank/DDBJ whole genome shotgun (WGS) entry which is preliminary data.</text>
</comment>
<keyword evidence="2" id="KW-1185">Reference proteome</keyword>
<dbReference type="Proteomes" id="UP000466794">
    <property type="component" value="Unassembled WGS sequence"/>
</dbReference>
<dbReference type="RefSeq" id="WP_157392799.1">
    <property type="nucleotide sequence ID" value="NZ_WRPP01000012.1"/>
</dbReference>
<sequence length="306" mass="31819">MSMMSAPVDAPVWPQYGRAVHVGTSANGKVSVYFDPQLGRPGLQNACDLLTDADRVVAANDRIFGIVSGAVNVIVFALGGRTDGTGGADHMACDFVNGGSIEVCAAFGAPARVSALFEAELSECSMGGRLCEVSTGEALSRWCAAVVSDNALGDFATAPIWQAAGAPDFVNITDPTDRNPISTGCGMAFLSWLLSLGHSLNEAARAMVTLGDTGTLAQLYAELTGNPATAAWDTFCTAVHALPTKITTDDPFTALPMPAQLALHNPGTAEPVDAALRPAPDPVCQIRSHRLLAADLDYPDDLTTQL</sequence>
<proteinExistence type="predicted"/>
<dbReference type="EMBL" id="WRPP01000012">
    <property type="protein sequence ID" value="MVU83240.1"/>
    <property type="molecule type" value="Genomic_DNA"/>
</dbReference>
<accession>A0A7K1V9D8</accession>
<gene>
    <name evidence="1" type="ORF">GPX89_39135</name>
</gene>
<organism evidence="1 2">
    <name type="scientific">Nocardia terrae</name>
    <dbReference type="NCBI Taxonomy" id="2675851"/>
    <lineage>
        <taxon>Bacteria</taxon>
        <taxon>Bacillati</taxon>
        <taxon>Actinomycetota</taxon>
        <taxon>Actinomycetes</taxon>
        <taxon>Mycobacteriales</taxon>
        <taxon>Nocardiaceae</taxon>
        <taxon>Nocardia</taxon>
    </lineage>
</organism>
<dbReference type="AlphaFoldDB" id="A0A7K1V9D8"/>
<protein>
    <submittedName>
        <fullName evidence="1">Uncharacterized protein</fullName>
    </submittedName>
</protein>